<feature type="compositionally biased region" description="Low complexity" evidence="1">
    <location>
        <begin position="277"/>
        <end position="321"/>
    </location>
</feature>
<feature type="region of interest" description="Disordered" evidence="1">
    <location>
        <begin position="150"/>
        <end position="177"/>
    </location>
</feature>
<dbReference type="EMBL" id="NHTK01005596">
    <property type="protein sequence ID" value="PPQ76223.1"/>
    <property type="molecule type" value="Genomic_DNA"/>
</dbReference>
<protein>
    <submittedName>
        <fullName evidence="2">Uncharacterized protein</fullName>
    </submittedName>
</protein>
<feature type="compositionally biased region" description="Acidic residues" evidence="1">
    <location>
        <begin position="437"/>
        <end position="462"/>
    </location>
</feature>
<keyword evidence="3" id="KW-1185">Reference proteome</keyword>
<reference evidence="2 3" key="1">
    <citation type="journal article" date="2018" name="Evol. Lett.">
        <title>Horizontal gene cluster transfer increased hallucinogenic mushroom diversity.</title>
        <authorList>
            <person name="Reynolds H.T."/>
            <person name="Vijayakumar V."/>
            <person name="Gluck-Thaler E."/>
            <person name="Korotkin H.B."/>
            <person name="Matheny P.B."/>
            <person name="Slot J.C."/>
        </authorList>
    </citation>
    <scope>NUCLEOTIDE SEQUENCE [LARGE SCALE GENOMIC DNA]</scope>
    <source>
        <strain evidence="2 3">2629</strain>
    </source>
</reference>
<evidence type="ECO:0000256" key="1">
    <source>
        <dbReference type="SAM" id="MobiDB-lite"/>
    </source>
</evidence>
<accession>A0A409WCK4</accession>
<name>A0A409WCK4_9AGAR</name>
<proteinExistence type="predicted"/>
<feature type="compositionally biased region" description="Basic and acidic residues" evidence="1">
    <location>
        <begin position="99"/>
        <end position="108"/>
    </location>
</feature>
<dbReference type="InParanoid" id="A0A409WCK4"/>
<feature type="region of interest" description="Disordered" evidence="1">
    <location>
        <begin position="95"/>
        <end position="126"/>
    </location>
</feature>
<comment type="caution">
    <text evidence="2">The sequence shown here is derived from an EMBL/GenBank/DDBJ whole genome shotgun (WGS) entry which is preliminary data.</text>
</comment>
<feature type="region of interest" description="Disordered" evidence="1">
    <location>
        <begin position="417"/>
        <end position="527"/>
    </location>
</feature>
<evidence type="ECO:0000313" key="2">
    <source>
        <dbReference type="EMBL" id="PPQ76223.1"/>
    </source>
</evidence>
<sequence length="538" mass="58105">MPQIYGDTNTNSNSNTNTNSQPNLSNVNSSTVNSSNVNSLPAEAHSDSDVSEGAMILHDLVRQGEASRLRRRGAMRLDHSPVHGVAVGSGAGVGGRVGVEVRRGEGGTRRAGLSTQGRRRPRMVRDAERERGGFVVVEREGWVTWEARGERSAGAGDGGSDDGLGDPYASHRGMRRRRRRLAGANDDAYGYGPYSHDADYDRDVEREFGMGIPVEKSFRLVCGAKTTQSGNPLGIRYVPCKEGAERCVAMRKRAEERKMPSLRTLPASDSTQSGPESSAVQSSMQDGSSSAQSSGQAESSARSSNQDDSSPTQSSSRDPSTAQSSTQPSEPSLTQSQWSTHPSSSSQPGSSTPQPHPSSSHSSARAIPSSSRPQTMSSTRIYAPQGMEYWFGVGFGASDETSDALGDEYEGLLRGLDADASGLYDEPEEIGQNVEGHEDEESEESESEDSDSDEDEDSEDEGSITVDSRTGVMIVRVSGRNRGDGDGVSRARTRRPRREDGSQSPVPHRARHHHHQPRARRERGEQRGVVMYSFLKEC</sequence>
<feature type="region of interest" description="Disordered" evidence="1">
    <location>
        <begin position="252"/>
        <end position="380"/>
    </location>
</feature>
<dbReference type="OrthoDB" id="3270840at2759"/>
<feature type="compositionally biased region" description="Low complexity" evidence="1">
    <location>
        <begin position="8"/>
        <end position="40"/>
    </location>
</feature>
<feature type="compositionally biased region" description="Polar residues" evidence="1">
    <location>
        <begin position="322"/>
        <end position="334"/>
    </location>
</feature>
<feature type="compositionally biased region" description="Low complexity" evidence="1">
    <location>
        <begin position="335"/>
        <end position="374"/>
    </location>
</feature>
<feature type="non-terminal residue" evidence="2">
    <location>
        <position position="538"/>
    </location>
</feature>
<feature type="compositionally biased region" description="Polar residues" evidence="1">
    <location>
        <begin position="267"/>
        <end position="276"/>
    </location>
</feature>
<gene>
    <name evidence="2" type="ORF">CVT24_009453</name>
</gene>
<dbReference type="AlphaFoldDB" id="A0A409WCK4"/>
<dbReference type="Proteomes" id="UP000284842">
    <property type="component" value="Unassembled WGS sequence"/>
</dbReference>
<feature type="compositionally biased region" description="Basic residues" evidence="1">
    <location>
        <begin position="508"/>
        <end position="521"/>
    </location>
</feature>
<organism evidence="2 3">
    <name type="scientific">Panaeolus cyanescens</name>
    <dbReference type="NCBI Taxonomy" id="181874"/>
    <lineage>
        <taxon>Eukaryota</taxon>
        <taxon>Fungi</taxon>
        <taxon>Dikarya</taxon>
        <taxon>Basidiomycota</taxon>
        <taxon>Agaricomycotina</taxon>
        <taxon>Agaricomycetes</taxon>
        <taxon>Agaricomycetidae</taxon>
        <taxon>Agaricales</taxon>
        <taxon>Agaricineae</taxon>
        <taxon>Galeropsidaceae</taxon>
        <taxon>Panaeolus</taxon>
    </lineage>
</organism>
<feature type="region of interest" description="Disordered" evidence="1">
    <location>
        <begin position="1"/>
        <end position="49"/>
    </location>
</feature>
<evidence type="ECO:0000313" key="3">
    <source>
        <dbReference type="Proteomes" id="UP000284842"/>
    </source>
</evidence>